<proteinExistence type="predicted"/>
<accession>A0ABQ2NDU3</accession>
<keyword evidence="2" id="KW-1185">Reference proteome</keyword>
<organism evidence="1 2">
    <name type="scientific">Nocardioides phosphati</name>
    <dbReference type="NCBI Taxonomy" id="1867775"/>
    <lineage>
        <taxon>Bacteria</taxon>
        <taxon>Bacillati</taxon>
        <taxon>Actinomycetota</taxon>
        <taxon>Actinomycetes</taxon>
        <taxon>Propionibacteriales</taxon>
        <taxon>Nocardioidaceae</taxon>
        <taxon>Nocardioides</taxon>
    </lineage>
</organism>
<sequence length="267" mass="27898">MSLPLDLLRGLFDDAAIFPPGNVPLARAVTEHAAHLRSPYADAVGPLVVRASDLPRVGDVAVGVVIGLDEAHAAVSAAGDRLRALEVALPARAEAAEVRSLASYGVDVYVEVPRDDRRTAVVAELAATGLRAKLRTGGLEEDLFPTIPELAAVIAAVVEAGVPFKATAGLHHAVRHTDPLTGFEHHGFLNLLLAAARAQAGRSLADVAAALASRDDGAVARAALVLPPEVREAFRSFGTCSIREPLDDLAHLDLLPATWKTRKDGAA</sequence>
<comment type="caution">
    <text evidence="1">The sequence shown here is derived from an EMBL/GenBank/DDBJ whole genome shotgun (WGS) entry which is preliminary data.</text>
</comment>
<reference evidence="2" key="1">
    <citation type="journal article" date="2019" name="Int. J. Syst. Evol. Microbiol.">
        <title>The Global Catalogue of Microorganisms (GCM) 10K type strain sequencing project: providing services to taxonomists for standard genome sequencing and annotation.</title>
        <authorList>
            <consortium name="The Broad Institute Genomics Platform"/>
            <consortium name="The Broad Institute Genome Sequencing Center for Infectious Disease"/>
            <person name="Wu L."/>
            <person name="Ma J."/>
        </authorList>
    </citation>
    <scope>NUCLEOTIDE SEQUENCE [LARGE SCALE GENOMIC DNA]</scope>
    <source>
        <strain evidence="2">CGMCC 4.7371</strain>
    </source>
</reference>
<name>A0ABQ2NDU3_9ACTN</name>
<evidence type="ECO:0000313" key="2">
    <source>
        <dbReference type="Proteomes" id="UP000655410"/>
    </source>
</evidence>
<dbReference type="EMBL" id="BMNI01000017">
    <property type="protein sequence ID" value="GGO94163.1"/>
    <property type="molecule type" value="Genomic_DNA"/>
</dbReference>
<dbReference type="RefSeq" id="WP_188785386.1">
    <property type="nucleotide sequence ID" value="NZ_BMNI01000017.1"/>
</dbReference>
<evidence type="ECO:0000313" key="1">
    <source>
        <dbReference type="EMBL" id="GGO94163.1"/>
    </source>
</evidence>
<dbReference type="Proteomes" id="UP000655410">
    <property type="component" value="Unassembled WGS sequence"/>
</dbReference>
<protein>
    <submittedName>
        <fullName evidence="1">Uncharacterized protein</fullName>
    </submittedName>
</protein>
<gene>
    <name evidence="1" type="ORF">GCM10011584_34560</name>
</gene>